<sequence>MYKTETGTTLEISYTGCVNKSDSSRGMKGLSTGYGPFLTPSGSYDDGYSYSQYSPRSGSVTPVVDDEISHRYSDATFYVYYCTPIFASYTNPVTRLRVEQLERQLASLTGMVQQAMRTGKPLTAMPDFLGMPLTSNSGGGGGGGPFLGSSGSSSPRTGVEQLFGSELKPPKLGRDKSVSFEKSVSFSDEPDLGSPKHQHSPLHAADKPAKPAIKFSTLPRSMYSQAVGLRVSLETYNHLRALHKKAKALRIDFQSLQRLAQGHAMSMREVFRDGSSRIRLAILSNGDKLLLSGASSVANSERLRVSRDTELFKQEMHRLESDLGELETNVEELRSNVINRRSRVNMSDVESMAVILSKASKMVADLKSRFPMLSDNIKTSVTMDMEKAVQDEKFLKEEPDRLDGYMRRCKKLTGTLVTLKRQVLASVQEQRLPGTNPGGPLTPASAPPTTIMHQQAAATPGSFMGTESSDVSAKSLRNKWKRSALFRDTVSAKDFSLILEIKIAPILPPAFPSTAATRDKNVAAFEENGRMTLDDLAEATLGIFAMSH</sequence>
<protein>
    <submittedName>
        <fullName evidence="3">Uncharacterized protein</fullName>
    </submittedName>
</protein>
<dbReference type="GO" id="GO:0005737">
    <property type="term" value="C:cytoplasm"/>
    <property type="evidence" value="ECO:0007669"/>
    <property type="project" value="TreeGrafter"/>
</dbReference>
<accession>A0A7R9BRF7</accession>
<dbReference type="PANTHER" id="PTHR22741">
    <property type="entry name" value="P140CAP/SNIP-RELATED"/>
    <property type="match status" value="1"/>
</dbReference>
<feature type="region of interest" description="Disordered" evidence="2">
    <location>
        <begin position="128"/>
        <end position="208"/>
    </location>
</feature>
<reference evidence="3" key="1">
    <citation type="submission" date="2020-11" db="EMBL/GenBank/DDBJ databases">
        <authorList>
            <person name="Tran Van P."/>
        </authorList>
    </citation>
    <scope>NUCLEOTIDE SEQUENCE</scope>
</reference>
<dbReference type="Gene3D" id="1.20.58.1540">
    <property type="entry name" value="Actin interacting protein 3, C-terminal domain"/>
    <property type="match status" value="1"/>
</dbReference>
<feature type="compositionally biased region" description="Basic and acidic residues" evidence="2">
    <location>
        <begin position="168"/>
        <end position="179"/>
    </location>
</feature>
<dbReference type="Proteomes" id="UP000678499">
    <property type="component" value="Unassembled WGS sequence"/>
</dbReference>
<feature type="compositionally biased region" description="Gly residues" evidence="2">
    <location>
        <begin position="137"/>
        <end position="146"/>
    </location>
</feature>
<dbReference type="InterPro" id="IPR051825">
    <property type="entry name" value="SRCIN1"/>
</dbReference>
<gene>
    <name evidence="3" type="ORF">NMOB1V02_LOCUS6778</name>
</gene>
<dbReference type="OrthoDB" id="6381461at2759"/>
<evidence type="ECO:0000313" key="4">
    <source>
        <dbReference type="Proteomes" id="UP000678499"/>
    </source>
</evidence>
<dbReference type="EMBL" id="OA883513">
    <property type="protein sequence ID" value="CAD7279095.1"/>
    <property type="molecule type" value="Genomic_DNA"/>
</dbReference>
<dbReference type="AlphaFoldDB" id="A0A7R9BRF7"/>
<feature type="coiled-coil region" evidence="1">
    <location>
        <begin position="309"/>
        <end position="336"/>
    </location>
</feature>
<evidence type="ECO:0000313" key="3">
    <source>
        <dbReference type="EMBL" id="CAD7279095.1"/>
    </source>
</evidence>
<name>A0A7R9BRF7_9CRUS</name>
<evidence type="ECO:0000256" key="2">
    <source>
        <dbReference type="SAM" id="MobiDB-lite"/>
    </source>
</evidence>
<proteinExistence type="predicted"/>
<evidence type="ECO:0000256" key="1">
    <source>
        <dbReference type="SAM" id="Coils"/>
    </source>
</evidence>
<dbReference type="EMBL" id="CAJPEX010001476">
    <property type="protein sequence ID" value="CAG0919247.1"/>
    <property type="molecule type" value="Genomic_DNA"/>
</dbReference>
<organism evidence="3">
    <name type="scientific">Notodromas monacha</name>
    <dbReference type="NCBI Taxonomy" id="399045"/>
    <lineage>
        <taxon>Eukaryota</taxon>
        <taxon>Metazoa</taxon>
        <taxon>Ecdysozoa</taxon>
        <taxon>Arthropoda</taxon>
        <taxon>Crustacea</taxon>
        <taxon>Oligostraca</taxon>
        <taxon>Ostracoda</taxon>
        <taxon>Podocopa</taxon>
        <taxon>Podocopida</taxon>
        <taxon>Cypridocopina</taxon>
        <taxon>Cypridoidea</taxon>
        <taxon>Cyprididae</taxon>
        <taxon>Notodromas</taxon>
    </lineage>
</organism>
<keyword evidence="1" id="KW-0175">Coiled coil</keyword>
<keyword evidence="4" id="KW-1185">Reference proteome</keyword>
<dbReference type="PANTHER" id="PTHR22741:SF10">
    <property type="entry name" value="COILED-COIL DOMAIN-CONTAINING PROTEIN CG32809"/>
    <property type="match status" value="1"/>
</dbReference>